<dbReference type="InterPro" id="IPR036691">
    <property type="entry name" value="Endo/exonu/phosph_ase_sf"/>
</dbReference>
<gene>
    <name evidence="6" type="ORF">AYI68_g2410</name>
</gene>
<dbReference type="EMBL" id="LSSL01000899">
    <property type="protein sequence ID" value="OLY83448.1"/>
    <property type="molecule type" value="Genomic_DNA"/>
</dbReference>
<dbReference type="SUPFAM" id="SSF56219">
    <property type="entry name" value="DNase I-like"/>
    <property type="match status" value="1"/>
</dbReference>
<feature type="compositionally biased region" description="Low complexity" evidence="4">
    <location>
        <begin position="317"/>
        <end position="327"/>
    </location>
</feature>
<reference evidence="6 7" key="1">
    <citation type="journal article" date="2016" name="Mol. Biol. Evol.">
        <title>Genome-Wide Survey of Gut Fungi (Harpellales) Reveals the First Horizontally Transferred Ubiquitin Gene from a Mosquito Host.</title>
        <authorList>
            <person name="Wang Y."/>
            <person name="White M.M."/>
            <person name="Kvist S."/>
            <person name="Moncalvo J.M."/>
        </authorList>
    </citation>
    <scope>NUCLEOTIDE SEQUENCE [LARGE SCALE GENOMIC DNA]</scope>
    <source>
        <strain evidence="6 7">ALG-7-W6</strain>
    </source>
</reference>
<comment type="caution">
    <text evidence="6">The sequence shown here is derived from an EMBL/GenBank/DDBJ whole genome shotgun (WGS) entry which is preliminary data.</text>
</comment>
<dbReference type="PANTHER" id="PTHR16320">
    <property type="entry name" value="SPHINGOMYELINASE FAMILY MEMBER"/>
    <property type="match status" value="1"/>
</dbReference>
<dbReference type="OrthoDB" id="40902at2759"/>
<dbReference type="InterPro" id="IPR038772">
    <property type="entry name" value="Sph/SMPD2-like"/>
</dbReference>
<dbReference type="EC" id="3.1.4.12" evidence="2"/>
<dbReference type="GO" id="GO:0005737">
    <property type="term" value="C:cytoplasm"/>
    <property type="evidence" value="ECO:0007669"/>
    <property type="project" value="TreeGrafter"/>
</dbReference>
<name>A0A1R0H2V8_9FUNG</name>
<evidence type="ECO:0000256" key="2">
    <source>
        <dbReference type="ARBA" id="ARBA00012369"/>
    </source>
</evidence>
<evidence type="ECO:0000256" key="3">
    <source>
        <dbReference type="ARBA" id="ARBA00022801"/>
    </source>
</evidence>
<dbReference type="Pfam" id="PF03372">
    <property type="entry name" value="Exo_endo_phos"/>
    <property type="match status" value="1"/>
</dbReference>
<dbReference type="STRING" id="133383.A0A1R0H2V8"/>
<proteinExistence type="inferred from homology"/>
<comment type="similarity">
    <text evidence="1">Belongs to the neutral sphingomyelinase family.</text>
</comment>
<feature type="domain" description="Endonuclease/exonuclease/phosphatase" evidence="5">
    <location>
        <begin position="134"/>
        <end position="325"/>
    </location>
</feature>
<keyword evidence="3" id="KW-0378">Hydrolase</keyword>
<evidence type="ECO:0000259" key="5">
    <source>
        <dbReference type="Pfam" id="PF03372"/>
    </source>
</evidence>
<organism evidence="6 7">
    <name type="scientific">Smittium mucronatum</name>
    <dbReference type="NCBI Taxonomy" id="133383"/>
    <lineage>
        <taxon>Eukaryota</taxon>
        <taxon>Fungi</taxon>
        <taxon>Fungi incertae sedis</taxon>
        <taxon>Zoopagomycota</taxon>
        <taxon>Kickxellomycotina</taxon>
        <taxon>Harpellomycetes</taxon>
        <taxon>Harpellales</taxon>
        <taxon>Legeriomycetaceae</taxon>
        <taxon>Smittium</taxon>
    </lineage>
</organism>
<dbReference type="Gene3D" id="3.60.10.10">
    <property type="entry name" value="Endonuclease/exonuclease/phosphatase"/>
    <property type="match status" value="1"/>
</dbReference>
<evidence type="ECO:0000313" key="6">
    <source>
        <dbReference type="EMBL" id="OLY83448.1"/>
    </source>
</evidence>
<sequence>MRFVAYTVFLATLLVLYFRTPSSIPLRLKIHQASVYLFYRSTPTLCFYLNRLEPLFPRSFQTSQPYLSYKDYLCLDYTEMSQPASAEIAQDLPAHPPSTTRVRLLTQNIFIRPSGINNNGNDYKSERLNYFAQNLFSSYDVICFQELFRFSLSCRYKGFIAQAKNAGFNYTLSSPPRGLTSFGIDAGLTILSRFPIVASDFKQYDRGVHSDYWSLKGVLYAKIRINPPVPEQSVALPSEKLDGDDKDAQYFHIFNTHTQSSYGTLDLTETSVIKRLYQLYSMHQFIEKMLQKNRQDDEPVFLLGDMNVDSRTHIINDPTDSSPSASDPQEKVGSTTPNYEQDVRDGKLSSPEYLAFKGVLEGYGLPDPTLFGLEKDDTLEGPSKYNFTDLHYSLNGYHPVTFGNTKIDGFGNLIPMETVLTTKSDNMVMHSLDYILSLNTPDSELQIGSVKAQPHFATEGINNFTQISDHYGMSADLIFKF</sequence>
<dbReference type="InterPro" id="IPR017766">
    <property type="entry name" value="Sphingomyelinase/PLipase_C"/>
</dbReference>
<dbReference type="GO" id="GO:0005576">
    <property type="term" value="C:extracellular region"/>
    <property type="evidence" value="ECO:0007669"/>
    <property type="project" value="InterPro"/>
</dbReference>
<evidence type="ECO:0000313" key="7">
    <source>
        <dbReference type="Proteomes" id="UP000187455"/>
    </source>
</evidence>
<keyword evidence="7" id="KW-1185">Reference proteome</keyword>
<evidence type="ECO:0000256" key="1">
    <source>
        <dbReference type="ARBA" id="ARBA00006335"/>
    </source>
</evidence>
<accession>A0A1R0H2V8</accession>
<dbReference type="GO" id="GO:0004767">
    <property type="term" value="F:sphingomyelin phosphodiesterase activity"/>
    <property type="evidence" value="ECO:0007669"/>
    <property type="project" value="UniProtKB-EC"/>
</dbReference>
<dbReference type="AlphaFoldDB" id="A0A1R0H2V8"/>
<dbReference type="Proteomes" id="UP000187455">
    <property type="component" value="Unassembled WGS sequence"/>
</dbReference>
<protein>
    <recommendedName>
        <fullName evidence="2">sphingomyelin phosphodiesterase</fullName>
        <ecNumber evidence="2">3.1.4.12</ecNumber>
    </recommendedName>
</protein>
<dbReference type="InterPro" id="IPR005135">
    <property type="entry name" value="Endo/exonuclease/phosphatase"/>
</dbReference>
<dbReference type="PANTHER" id="PTHR16320:SF1">
    <property type="entry name" value="SPHINGOMYELINASE DDB_G0288017"/>
    <property type="match status" value="1"/>
</dbReference>
<feature type="region of interest" description="Disordered" evidence="4">
    <location>
        <begin position="312"/>
        <end position="345"/>
    </location>
</feature>
<evidence type="ECO:0000256" key="4">
    <source>
        <dbReference type="SAM" id="MobiDB-lite"/>
    </source>
</evidence>
<dbReference type="CDD" id="cd09078">
    <property type="entry name" value="nSMase"/>
    <property type="match status" value="1"/>
</dbReference>